<reference evidence="1 2" key="1">
    <citation type="submission" date="2015-03" db="EMBL/GenBank/DDBJ databases">
        <authorList>
            <person name="Abdul Halim M."/>
        </authorList>
    </citation>
    <scope>NUCLEOTIDE SEQUENCE [LARGE SCALE GENOMIC DNA]</scope>
    <source>
        <strain evidence="1 2">ATCC 35681</strain>
    </source>
</reference>
<evidence type="ECO:0000313" key="1">
    <source>
        <dbReference type="EMBL" id="AKG37254.1"/>
    </source>
</evidence>
<reference evidence="1 2" key="2">
    <citation type="journal article" date="2016" name="Genome Announc.">
        <title>Genome Sequence of a Gram-Positive Diazotroph, Paenibacillus durus Type Strain ATCC 35681.</title>
        <authorList>
            <person name="Halim M.A."/>
            <person name="Rahman A.Y."/>
            <person name="Sim K.S."/>
            <person name="Yam H.C."/>
            <person name="Rahim A.A."/>
            <person name="Ghazali A.H."/>
            <person name="Najimudin N."/>
        </authorList>
    </citation>
    <scope>NUCLEOTIDE SEQUENCE [LARGE SCALE GENOMIC DNA]</scope>
    <source>
        <strain evidence="1 2">ATCC 35681</strain>
    </source>
</reference>
<dbReference type="Proteomes" id="UP000034189">
    <property type="component" value="Chromosome"/>
</dbReference>
<gene>
    <name evidence="1" type="ORF">VK70_24435</name>
</gene>
<dbReference type="HOGENOM" id="CLU_2524375_0_0_9"/>
<name>A0A0F7FEE4_PAEDU</name>
<proteinExistence type="predicted"/>
<dbReference type="PATRIC" id="fig|1333534.5.peg.5339"/>
<dbReference type="AlphaFoldDB" id="A0A0F7FEE4"/>
<evidence type="ECO:0000313" key="2">
    <source>
        <dbReference type="Proteomes" id="UP000034189"/>
    </source>
</evidence>
<sequence length="84" mass="9999">MHEDERNIQITSSALVVGCRYRKVQKCDSNIRLPAESYKMPISFEKNRKGFEFFVSWSRKIMKEQEYPGHYRRNGTNRSLQAEP</sequence>
<dbReference type="PROSITE" id="PS51257">
    <property type="entry name" value="PROKAR_LIPOPROTEIN"/>
    <property type="match status" value="1"/>
</dbReference>
<dbReference type="EMBL" id="CP011114">
    <property type="protein sequence ID" value="AKG37254.1"/>
    <property type="molecule type" value="Genomic_DNA"/>
</dbReference>
<organism evidence="1 2">
    <name type="scientific">Paenibacillus durus ATCC 35681</name>
    <dbReference type="NCBI Taxonomy" id="1333534"/>
    <lineage>
        <taxon>Bacteria</taxon>
        <taxon>Bacillati</taxon>
        <taxon>Bacillota</taxon>
        <taxon>Bacilli</taxon>
        <taxon>Bacillales</taxon>
        <taxon>Paenibacillaceae</taxon>
        <taxon>Paenibacillus</taxon>
    </lineage>
</organism>
<protein>
    <submittedName>
        <fullName evidence="1">Uncharacterized protein</fullName>
    </submittedName>
</protein>
<accession>A0A0F7FEE4</accession>